<proteinExistence type="predicted"/>
<protein>
    <submittedName>
        <fullName evidence="2">Uncharacterized protein</fullName>
    </submittedName>
</protein>
<reference evidence="2 3" key="1">
    <citation type="submission" date="2007-08" db="EMBL/GenBank/DDBJ databases">
        <authorList>
            <person name="Fulton L."/>
            <person name="Clifton S."/>
            <person name="Fulton B."/>
            <person name="Xu J."/>
            <person name="Minx P."/>
            <person name="Pepin K.H."/>
            <person name="Johnson M."/>
            <person name="Thiruvilangam P."/>
            <person name="Bhonagiri V."/>
            <person name="Nash W.E."/>
            <person name="Mardis E.R."/>
            <person name="Wilson R.K."/>
        </authorList>
    </citation>
    <scope>NUCLEOTIDE SEQUENCE [LARGE SCALE GENOMIC DNA]</scope>
    <source>
        <strain evidence="3">ATCC BAA-613 / DSM 15670 / CCUG 46953 / JCM 12243 / WAL 16351</strain>
    </source>
</reference>
<keyword evidence="1" id="KW-0472">Membrane</keyword>
<keyword evidence="1" id="KW-1133">Transmembrane helix</keyword>
<dbReference type="EMBL" id="ABCC02000023">
    <property type="protein sequence ID" value="EDP17214.1"/>
    <property type="molecule type" value="Genomic_DNA"/>
</dbReference>
<dbReference type="HOGENOM" id="CLU_3326481_0_0_9"/>
<accession>A8RNU9</accession>
<comment type="caution">
    <text evidence="2">The sequence shown here is derived from an EMBL/GenBank/DDBJ whole genome shotgun (WGS) entry which is preliminary data.</text>
</comment>
<evidence type="ECO:0000256" key="1">
    <source>
        <dbReference type="SAM" id="Phobius"/>
    </source>
</evidence>
<evidence type="ECO:0000313" key="2">
    <source>
        <dbReference type="EMBL" id="EDP17214.1"/>
    </source>
</evidence>
<name>A8RNU9_ENTBW</name>
<feature type="transmembrane region" description="Helical" evidence="1">
    <location>
        <begin position="12"/>
        <end position="34"/>
    </location>
</feature>
<reference evidence="2 3" key="2">
    <citation type="submission" date="2007-09" db="EMBL/GenBank/DDBJ databases">
        <title>Draft genome sequence of Clostridium bolteae (ATCC BAA-613).</title>
        <authorList>
            <person name="Sudarsanam P."/>
            <person name="Ley R."/>
            <person name="Guruge J."/>
            <person name="Turnbaugh P.J."/>
            <person name="Mahowald M."/>
            <person name="Liep D."/>
            <person name="Gordon J."/>
        </authorList>
    </citation>
    <scope>NUCLEOTIDE SEQUENCE [LARGE SCALE GENOMIC DNA]</scope>
    <source>
        <strain evidence="3">ATCC BAA-613 / DSM 15670 / CCUG 46953 / JCM 12243 / WAL 16351</strain>
    </source>
</reference>
<dbReference type="PaxDb" id="411902-CLOBOL_02286"/>
<evidence type="ECO:0000313" key="3">
    <source>
        <dbReference type="Proteomes" id="UP000005396"/>
    </source>
</evidence>
<dbReference type="Proteomes" id="UP000005396">
    <property type="component" value="Unassembled WGS sequence"/>
</dbReference>
<organism evidence="2 3">
    <name type="scientific">Enterocloster bolteae (strain ATCC BAA-613 / DSM 15670 / CCUG 46953 / JCM 12243 / WAL 16351)</name>
    <name type="common">Clostridium bolteae</name>
    <dbReference type="NCBI Taxonomy" id="411902"/>
    <lineage>
        <taxon>Bacteria</taxon>
        <taxon>Bacillati</taxon>
        <taxon>Bacillota</taxon>
        <taxon>Clostridia</taxon>
        <taxon>Lachnospirales</taxon>
        <taxon>Lachnospiraceae</taxon>
        <taxon>Enterocloster</taxon>
    </lineage>
</organism>
<dbReference type="AlphaFoldDB" id="A8RNU9"/>
<gene>
    <name evidence="2" type="ORF">CLOBOL_02286</name>
</gene>
<keyword evidence="1" id="KW-0812">Transmembrane</keyword>
<sequence>MDESTDKRLGPCFIFVLFQFLAKILQILSSGIYIQSLR</sequence>